<gene>
    <name evidence="2" type="primary">103315679</name>
</gene>
<feature type="domain" description="BTB" evidence="1">
    <location>
        <begin position="20"/>
        <end position="87"/>
    </location>
</feature>
<evidence type="ECO:0000313" key="3">
    <source>
        <dbReference type="Proteomes" id="UP000002358"/>
    </source>
</evidence>
<dbReference type="PROSITE" id="PS50097">
    <property type="entry name" value="BTB"/>
    <property type="match status" value="1"/>
</dbReference>
<dbReference type="InterPro" id="IPR000210">
    <property type="entry name" value="BTB/POZ_dom"/>
</dbReference>
<dbReference type="AlphaFoldDB" id="A0A7M7H3A3"/>
<name>A0A7M7H3A3_NASVI</name>
<dbReference type="KEGG" id="nvi:103315679"/>
<dbReference type="InParanoid" id="A0A7M7H3A3"/>
<protein>
    <recommendedName>
        <fullName evidence="1">BTB domain-containing protein</fullName>
    </recommendedName>
</protein>
<dbReference type="Gene3D" id="3.30.710.10">
    <property type="entry name" value="Potassium Channel Kv1.1, Chain A"/>
    <property type="match status" value="1"/>
</dbReference>
<reference evidence="2" key="1">
    <citation type="submission" date="2021-01" db="UniProtKB">
        <authorList>
            <consortium name="EnsemblMetazoa"/>
        </authorList>
    </citation>
    <scope>IDENTIFICATION</scope>
</reference>
<organism evidence="2 3">
    <name type="scientific">Nasonia vitripennis</name>
    <name type="common">Parasitic wasp</name>
    <dbReference type="NCBI Taxonomy" id="7425"/>
    <lineage>
        <taxon>Eukaryota</taxon>
        <taxon>Metazoa</taxon>
        <taxon>Ecdysozoa</taxon>
        <taxon>Arthropoda</taxon>
        <taxon>Hexapoda</taxon>
        <taxon>Insecta</taxon>
        <taxon>Pterygota</taxon>
        <taxon>Neoptera</taxon>
        <taxon>Endopterygota</taxon>
        <taxon>Hymenoptera</taxon>
        <taxon>Apocrita</taxon>
        <taxon>Proctotrupomorpha</taxon>
        <taxon>Chalcidoidea</taxon>
        <taxon>Pteromalidae</taxon>
        <taxon>Pteromalinae</taxon>
        <taxon>Nasonia</taxon>
    </lineage>
</organism>
<dbReference type="EnsemblMetazoa" id="XM_008205833">
    <property type="protein sequence ID" value="XP_008204055"/>
    <property type="gene ID" value="LOC103315679"/>
</dbReference>
<dbReference type="PANTHER" id="PTHR24413">
    <property type="entry name" value="SPECKLE-TYPE POZ PROTEIN"/>
    <property type="match status" value="1"/>
</dbReference>
<dbReference type="OrthoDB" id="10249567at2759"/>
<dbReference type="SMR" id="A0A7M7H3A3"/>
<evidence type="ECO:0000259" key="1">
    <source>
        <dbReference type="PROSITE" id="PS50097"/>
    </source>
</evidence>
<dbReference type="InterPro" id="IPR011333">
    <property type="entry name" value="SKP1/BTB/POZ_sf"/>
</dbReference>
<dbReference type="OMA" id="KCELIMA"/>
<sequence length="145" mass="16497">MPIHRVPEDFEPFFESERLSDATVVAWNKVFPVHKVMLSARSSVFSEMFSAIAQPSINAKIEIKDMSDDVIKEILRFIYTGKVNNLHRVADDLLAAASKYKIDELKTISEHSLPKTITTQNVVKRLLLAHNHNAALEKRCCSLYL</sequence>
<accession>A0A7M7H3A3</accession>
<keyword evidence="3" id="KW-1185">Reference proteome</keyword>
<dbReference type="Pfam" id="PF00651">
    <property type="entry name" value="BTB"/>
    <property type="match status" value="1"/>
</dbReference>
<dbReference type="SMART" id="SM00225">
    <property type="entry name" value="BTB"/>
    <property type="match status" value="1"/>
</dbReference>
<dbReference type="Proteomes" id="UP000002358">
    <property type="component" value="Chromosome 3"/>
</dbReference>
<dbReference type="SUPFAM" id="SSF54695">
    <property type="entry name" value="POZ domain"/>
    <property type="match status" value="1"/>
</dbReference>
<evidence type="ECO:0000313" key="2">
    <source>
        <dbReference type="EnsemblMetazoa" id="XP_008204055"/>
    </source>
</evidence>
<proteinExistence type="predicted"/>